<sequence>MSAVRSYDDAFLRQLHQSVAPSIVQLAVFNAKSTQIPCHLGTGLVLCVTPNYIGVITSISCDPKDGFRVVARFGDQEDLETEVVRTSSLLSALVVRGCNVQAIPCIPTSFHEGDLPEADVVFCIGCFSIVKEQIMTAGIISYLMHASVCEFEKELRGEQQMSALIEKYDSEKTSASKKRKGRGVSSSQMSRSPVKRKAGGSSSSRRERGVASSQMSSLPAKRKAGGSSSSRAI</sequence>
<accession>Q69PF0</accession>
<name>Q69PF0_ORYSJ</name>
<reference evidence="3" key="1">
    <citation type="journal article" date="2005" name="Nature">
        <title>The map-based sequence of the rice genome.</title>
        <authorList>
            <consortium name="International rice genome sequencing project (IRGSP)"/>
            <person name="Matsumoto T."/>
            <person name="Wu J."/>
            <person name="Kanamori H."/>
            <person name="Katayose Y."/>
            <person name="Fujisawa M."/>
            <person name="Namiki N."/>
            <person name="Mizuno H."/>
            <person name="Yamamoto K."/>
            <person name="Antonio B.A."/>
            <person name="Baba T."/>
            <person name="Sakata K."/>
            <person name="Nagamura Y."/>
            <person name="Aoki H."/>
            <person name="Arikawa K."/>
            <person name="Arita K."/>
            <person name="Bito T."/>
            <person name="Chiden Y."/>
            <person name="Fujitsuka N."/>
            <person name="Fukunaka R."/>
            <person name="Hamada M."/>
            <person name="Harada C."/>
            <person name="Hayashi A."/>
            <person name="Hijishita S."/>
            <person name="Honda M."/>
            <person name="Hosokawa S."/>
            <person name="Ichikawa Y."/>
            <person name="Idonuma A."/>
            <person name="Iijima M."/>
            <person name="Ikeda M."/>
            <person name="Ikeno M."/>
            <person name="Ito K."/>
            <person name="Ito S."/>
            <person name="Ito T."/>
            <person name="Ito Y."/>
            <person name="Ito Y."/>
            <person name="Iwabuchi A."/>
            <person name="Kamiya K."/>
            <person name="Karasawa W."/>
            <person name="Kurita K."/>
            <person name="Katagiri S."/>
            <person name="Kikuta A."/>
            <person name="Kobayashi H."/>
            <person name="Kobayashi N."/>
            <person name="Machita K."/>
            <person name="Maehara T."/>
            <person name="Masukawa M."/>
            <person name="Mizubayashi T."/>
            <person name="Mukai Y."/>
            <person name="Nagasaki H."/>
            <person name="Nagata Y."/>
            <person name="Naito S."/>
            <person name="Nakashima M."/>
            <person name="Nakama Y."/>
            <person name="Nakamichi Y."/>
            <person name="Nakamura M."/>
            <person name="Meguro A."/>
            <person name="Negishi M."/>
            <person name="Ohta I."/>
            <person name="Ohta T."/>
            <person name="Okamoto M."/>
            <person name="Ono N."/>
            <person name="Saji S."/>
            <person name="Sakaguchi M."/>
            <person name="Sakai K."/>
            <person name="Shibata M."/>
            <person name="Shimokawa T."/>
            <person name="Song J."/>
            <person name="Takazaki Y."/>
            <person name="Terasawa K."/>
            <person name="Tsugane M."/>
            <person name="Tsuji K."/>
            <person name="Ueda S."/>
            <person name="Waki K."/>
            <person name="Yamagata H."/>
            <person name="Yamamoto M."/>
            <person name="Yamamoto S."/>
            <person name="Yamane H."/>
            <person name="Yoshiki S."/>
            <person name="Yoshihara R."/>
            <person name="Yukawa K."/>
            <person name="Zhong H."/>
            <person name="Yano M."/>
            <person name="Yuan Q."/>
            <person name="Ouyang S."/>
            <person name="Liu J."/>
            <person name="Jones K.M."/>
            <person name="Gansberger K."/>
            <person name="Moffat K."/>
            <person name="Hill J."/>
            <person name="Bera J."/>
            <person name="Fadrosh D."/>
            <person name="Jin S."/>
            <person name="Johri S."/>
            <person name="Kim M."/>
            <person name="Overton L."/>
            <person name="Reardon M."/>
            <person name="Tsitrin T."/>
            <person name="Vuong H."/>
            <person name="Weaver B."/>
            <person name="Ciecko A."/>
            <person name="Tallon L."/>
            <person name="Jackson J."/>
            <person name="Pai G."/>
            <person name="Aken S.V."/>
            <person name="Utterback T."/>
            <person name="Reidmuller S."/>
            <person name="Feldblyum T."/>
            <person name="Hsiao J."/>
            <person name="Zismann V."/>
            <person name="Iobst S."/>
            <person name="de Vazeille A.R."/>
            <person name="Buell C.R."/>
            <person name="Ying K."/>
            <person name="Li Y."/>
            <person name="Lu T."/>
            <person name="Huang Y."/>
            <person name="Zhao Q."/>
            <person name="Feng Q."/>
            <person name="Zhang L."/>
            <person name="Zhu J."/>
            <person name="Weng Q."/>
            <person name="Mu J."/>
            <person name="Lu Y."/>
            <person name="Fan D."/>
            <person name="Liu Y."/>
            <person name="Guan J."/>
            <person name="Zhang Y."/>
            <person name="Yu S."/>
            <person name="Liu X."/>
            <person name="Zhang Y."/>
            <person name="Hong G."/>
            <person name="Han B."/>
            <person name="Choisne N."/>
            <person name="Demange N."/>
            <person name="Orjeda G."/>
            <person name="Samain S."/>
            <person name="Cattolico L."/>
            <person name="Pelletier E."/>
            <person name="Couloux A."/>
            <person name="Segurens B."/>
            <person name="Wincker P."/>
            <person name="D'Hont A."/>
            <person name="Scarpelli C."/>
            <person name="Weissenbach J."/>
            <person name="Salanoubat M."/>
            <person name="Quetier F."/>
            <person name="Yu Y."/>
            <person name="Kim H.R."/>
            <person name="Rambo T."/>
            <person name="Currie J."/>
            <person name="Collura K."/>
            <person name="Luo M."/>
            <person name="Yang T."/>
            <person name="Ammiraju J.S.S."/>
            <person name="Engler F."/>
            <person name="Soderlund C."/>
            <person name="Wing R.A."/>
            <person name="Palmer L.E."/>
            <person name="de la Bastide M."/>
            <person name="Spiegel L."/>
            <person name="Nascimento L."/>
            <person name="Zutavern T."/>
            <person name="O'Shaughnessy A."/>
            <person name="Dike S."/>
            <person name="Dedhia N."/>
            <person name="Preston R."/>
            <person name="Balija V."/>
            <person name="McCombie W.R."/>
            <person name="Chow T."/>
            <person name="Chen H."/>
            <person name="Chung M."/>
            <person name="Chen C."/>
            <person name="Shaw J."/>
            <person name="Wu H."/>
            <person name="Hsiao K."/>
            <person name="Chao Y."/>
            <person name="Chu M."/>
            <person name="Cheng C."/>
            <person name="Hour A."/>
            <person name="Lee P."/>
            <person name="Lin S."/>
            <person name="Lin Y."/>
            <person name="Liou J."/>
            <person name="Liu S."/>
            <person name="Hsing Y."/>
            <person name="Raghuvanshi S."/>
            <person name="Mohanty A."/>
            <person name="Bharti A.K."/>
            <person name="Gaur A."/>
            <person name="Gupta V."/>
            <person name="Kumar D."/>
            <person name="Ravi V."/>
            <person name="Vij S."/>
            <person name="Kapur A."/>
            <person name="Khurana P."/>
            <person name="Khurana P."/>
            <person name="Khurana J.P."/>
            <person name="Tyagi A.K."/>
            <person name="Gaikwad K."/>
            <person name="Singh A."/>
            <person name="Dalal V."/>
            <person name="Srivastava S."/>
            <person name="Dixit A."/>
            <person name="Pal A.K."/>
            <person name="Ghazi I.A."/>
            <person name="Yadav M."/>
            <person name="Pandit A."/>
            <person name="Bhargava A."/>
            <person name="Sureshbabu K."/>
            <person name="Batra K."/>
            <person name="Sharma T.R."/>
            <person name="Mohapatra T."/>
            <person name="Singh N.K."/>
            <person name="Messing J."/>
            <person name="Nelson A.B."/>
            <person name="Fuks G."/>
            <person name="Kavchok S."/>
            <person name="Keizer G."/>
            <person name="Linton E."/>
            <person name="Llaca V."/>
            <person name="Song R."/>
            <person name="Tanyolac B."/>
            <person name="Young S."/>
            <person name="Ho-Il K."/>
            <person name="Hahn J.H."/>
            <person name="Sangsakoo G."/>
            <person name="Vanavichit A."/>
            <person name="de Mattos Luiz.A.T."/>
            <person name="Zimmer P.D."/>
            <person name="Malone G."/>
            <person name="Dellagostin O."/>
            <person name="de Oliveira A.C."/>
            <person name="Bevan M."/>
            <person name="Bancroft I."/>
            <person name="Minx P."/>
            <person name="Cordum H."/>
            <person name="Wilson R."/>
            <person name="Cheng Z."/>
            <person name="Jin W."/>
            <person name="Jiang J."/>
            <person name="Leong S.A."/>
            <person name="Iwama H."/>
            <person name="Gojobori T."/>
            <person name="Itoh T."/>
            <person name="Niimura Y."/>
            <person name="Fujii Y."/>
            <person name="Habara T."/>
            <person name="Sakai H."/>
            <person name="Sato Y."/>
            <person name="Wilson G."/>
            <person name="Kumar K."/>
            <person name="McCouch S."/>
            <person name="Juretic N."/>
            <person name="Hoen D."/>
            <person name="Wright S."/>
            <person name="Bruskiewich R."/>
            <person name="Bureau T."/>
            <person name="Miyao A."/>
            <person name="Hirochika H."/>
            <person name="Nishikawa T."/>
            <person name="Kadowaki K."/>
            <person name="Sugiura M."/>
            <person name="Burr B."/>
            <person name="Sasaki T."/>
        </authorList>
    </citation>
    <scope>NUCLEOTIDE SEQUENCE [LARGE SCALE GENOMIC DNA]</scope>
    <source>
        <strain evidence="3">cv. Nipponbare</strain>
    </source>
</reference>
<proteinExistence type="predicted"/>
<organism evidence="2 3">
    <name type="scientific">Oryza sativa subsp. japonica</name>
    <name type="common">Rice</name>
    <dbReference type="NCBI Taxonomy" id="39947"/>
    <lineage>
        <taxon>Eukaryota</taxon>
        <taxon>Viridiplantae</taxon>
        <taxon>Streptophyta</taxon>
        <taxon>Embryophyta</taxon>
        <taxon>Tracheophyta</taxon>
        <taxon>Spermatophyta</taxon>
        <taxon>Magnoliopsida</taxon>
        <taxon>Liliopsida</taxon>
        <taxon>Poales</taxon>
        <taxon>Poaceae</taxon>
        <taxon>BOP clade</taxon>
        <taxon>Oryzoideae</taxon>
        <taxon>Oryzeae</taxon>
        <taxon>Oryzinae</taxon>
        <taxon>Oryza</taxon>
        <taxon>Oryza sativa</taxon>
    </lineage>
</organism>
<gene>
    <name evidence="2" type="primary">OJ1238_G07.9</name>
</gene>
<reference evidence="3" key="2">
    <citation type="journal article" date="2008" name="Nucleic Acids Res.">
        <title>The rice annotation project database (RAP-DB): 2008 update.</title>
        <authorList>
            <consortium name="The rice annotation project (RAP)"/>
        </authorList>
    </citation>
    <scope>GENOME REANNOTATION</scope>
    <source>
        <strain evidence="3">cv. Nipponbare</strain>
    </source>
</reference>
<dbReference type="EMBL" id="AP005565">
    <property type="protein sequence ID" value="BAD36127.1"/>
    <property type="molecule type" value="Genomic_DNA"/>
</dbReference>
<protein>
    <submittedName>
        <fullName evidence="2">Uncharacterized protein</fullName>
    </submittedName>
</protein>
<feature type="region of interest" description="Disordered" evidence="1">
    <location>
        <begin position="168"/>
        <end position="233"/>
    </location>
</feature>
<evidence type="ECO:0000313" key="3">
    <source>
        <dbReference type="Proteomes" id="UP000000763"/>
    </source>
</evidence>
<dbReference type="Proteomes" id="UP000000763">
    <property type="component" value="Chromosome 9"/>
</dbReference>
<evidence type="ECO:0000256" key="1">
    <source>
        <dbReference type="SAM" id="MobiDB-lite"/>
    </source>
</evidence>
<dbReference type="AlphaFoldDB" id="Q69PF0"/>
<evidence type="ECO:0000313" key="2">
    <source>
        <dbReference type="EMBL" id="BAD36127.1"/>
    </source>
</evidence>